<dbReference type="PANTHER" id="PTHR34009">
    <property type="entry name" value="PROTEIN STAR"/>
    <property type="match status" value="1"/>
</dbReference>
<accession>A0ABN6TF89</accession>
<feature type="coiled-coil region" evidence="1">
    <location>
        <begin position="245"/>
        <end position="296"/>
    </location>
</feature>
<evidence type="ECO:0000256" key="1">
    <source>
        <dbReference type="SAM" id="Coils"/>
    </source>
</evidence>
<dbReference type="Proteomes" id="UP001163336">
    <property type="component" value="Chromosome"/>
</dbReference>
<dbReference type="SUPFAM" id="SSF53335">
    <property type="entry name" value="S-adenosyl-L-methionine-dependent methyltransferases"/>
    <property type="match status" value="1"/>
</dbReference>
<reference evidence="3" key="1">
    <citation type="submission" date="2022-11" db="EMBL/GenBank/DDBJ databases">
        <title>Isolation and characterization of PLA-degrading bacterium Massilia sp. from Antarctic soil.</title>
        <authorList>
            <person name="Sato K."/>
            <person name="Gomez-Fuentes C."/>
            <person name="Ahmad S.A."/>
            <person name="Zulkharnain A."/>
        </authorList>
    </citation>
    <scope>NUCLEOTIDE SEQUENCE</scope>
    <source>
        <strain evidence="3">N-3</strain>
    </source>
</reference>
<dbReference type="RefSeq" id="WP_281910283.1">
    <property type="nucleotide sequence ID" value="NZ_AP026966.1"/>
</dbReference>
<sequence length="432" mass="48284">MSFISYSQNAEDVLLWRALGHVQDGFYIDVGANDPEEHSVTKAFYDAGWRGISIEPLPSFHQAFLEQRPRDVNLAIAAGSANGELTLYDTPQVRGWASPEQSVAELHRSEGHEVVELTVPVRTLASVCEEHVQGRQIHFLKIDVEGFEGEVLKGMDFARWRPWVLVIEATLPNSRETNHASWEHLVTSQRYRFVWFDGLNRYYVAEEHSELAQHFGIQPNVFDDYISHHLDKSWGAAKRLSASLKATEQAARDNAERAARSIEQAHQATMLAQQALQQAEQQKREADEQILALQDALATAQLSSHHLTVWAQDMEARLMATYASTSWKVTRPLRALGRVLRALRRPGLARRLVTRITDNERMRRLLIPVLLRYPALGKRVSSSLAAIKAAPEPAAPGAAAVPEELKGLPVSVRAVLGDLQRARGQAGNRAGQ</sequence>
<organism evidence="3 4">
    <name type="scientific">Massilia varians</name>
    <dbReference type="NCBI Taxonomy" id="457921"/>
    <lineage>
        <taxon>Bacteria</taxon>
        <taxon>Pseudomonadati</taxon>
        <taxon>Pseudomonadota</taxon>
        <taxon>Betaproteobacteria</taxon>
        <taxon>Burkholderiales</taxon>
        <taxon>Oxalobacteraceae</taxon>
        <taxon>Telluria group</taxon>
        <taxon>Massilia</taxon>
    </lineage>
</organism>
<keyword evidence="4" id="KW-1185">Reference proteome</keyword>
<gene>
    <name evidence="3" type="ORF">MasN3_43880</name>
</gene>
<dbReference type="InterPro" id="IPR053202">
    <property type="entry name" value="EGF_Rcpt_Signaling_Reg"/>
</dbReference>
<protein>
    <recommendedName>
        <fullName evidence="2">Methyltransferase FkbM domain-containing protein</fullName>
    </recommendedName>
</protein>
<feature type="domain" description="Methyltransferase FkbM" evidence="2">
    <location>
        <begin position="29"/>
        <end position="193"/>
    </location>
</feature>
<dbReference type="EMBL" id="AP026966">
    <property type="protein sequence ID" value="BDT60894.1"/>
    <property type="molecule type" value="Genomic_DNA"/>
</dbReference>
<name>A0ABN6TF89_9BURK</name>
<evidence type="ECO:0000313" key="3">
    <source>
        <dbReference type="EMBL" id="BDT60894.1"/>
    </source>
</evidence>
<evidence type="ECO:0000259" key="2">
    <source>
        <dbReference type="Pfam" id="PF05050"/>
    </source>
</evidence>
<dbReference type="NCBIfam" id="TIGR01444">
    <property type="entry name" value="fkbM_fam"/>
    <property type="match status" value="1"/>
</dbReference>
<evidence type="ECO:0000313" key="4">
    <source>
        <dbReference type="Proteomes" id="UP001163336"/>
    </source>
</evidence>
<dbReference type="Pfam" id="PF05050">
    <property type="entry name" value="Methyltransf_21"/>
    <property type="match status" value="1"/>
</dbReference>
<dbReference type="Gene3D" id="3.40.50.150">
    <property type="entry name" value="Vaccinia Virus protein VP39"/>
    <property type="match status" value="1"/>
</dbReference>
<dbReference type="InterPro" id="IPR006342">
    <property type="entry name" value="FkbM_mtfrase"/>
</dbReference>
<dbReference type="PANTHER" id="PTHR34009:SF2">
    <property type="entry name" value="PROTEIN STAR"/>
    <property type="match status" value="1"/>
</dbReference>
<proteinExistence type="predicted"/>
<keyword evidence="1" id="KW-0175">Coiled coil</keyword>
<dbReference type="InterPro" id="IPR029063">
    <property type="entry name" value="SAM-dependent_MTases_sf"/>
</dbReference>